<dbReference type="InterPro" id="IPR052035">
    <property type="entry name" value="ZnF_BED_domain_contain"/>
</dbReference>
<evidence type="ECO:0000256" key="1">
    <source>
        <dbReference type="ARBA" id="ARBA00004123"/>
    </source>
</evidence>
<feature type="region of interest" description="Disordered" evidence="6">
    <location>
        <begin position="1"/>
        <end position="36"/>
    </location>
</feature>
<organism evidence="7 8">
    <name type="scientific">Cetraspora pellucida</name>
    <dbReference type="NCBI Taxonomy" id="1433469"/>
    <lineage>
        <taxon>Eukaryota</taxon>
        <taxon>Fungi</taxon>
        <taxon>Fungi incertae sedis</taxon>
        <taxon>Mucoromycota</taxon>
        <taxon>Glomeromycotina</taxon>
        <taxon>Glomeromycetes</taxon>
        <taxon>Diversisporales</taxon>
        <taxon>Gigasporaceae</taxon>
        <taxon>Cetraspora</taxon>
    </lineage>
</organism>
<sequence length="208" mass="23632">MEDDDLQSSLSVQSFDEPYANRSESSMLENTYTSEESNNELSEKLIYKKTKLGHRVIETKKESEDIKIEIIYGVCFVLDDLGKNCNTQLRIIGGSTSNLISHLTNTHGITQDRPKLYSDFKIHEVLLSFTYVRYPHTANVIQEKLEEVIEKWGLKGKVYSIITNNRSNMKAAINKMSDIVRILCSAHTLQLAVGKDLMPVEAFMAHAK</sequence>
<evidence type="ECO:0000313" key="7">
    <source>
        <dbReference type="EMBL" id="CAG8710331.1"/>
    </source>
</evidence>
<dbReference type="AlphaFoldDB" id="A0A9N9HWX5"/>
<feature type="compositionally biased region" description="Low complexity" evidence="6">
    <location>
        <begin position="7"/>
        <end position="16"/>
    </location>
</feature>
<keyword evidence="8" id="KW-1185">Reference proteome</keyword>
<evidence type="ECO:0000256" key="3">
    <source>
        <dbReference type="ARBA" id="ARBA00022771"/>
    </source>
</evidence>
<reference evidence="7" key="1">
    <citation type="submission" date="2021-06" db="EMBL/GenBank/DDBJ databases">
        <authorList>
            <person name="Kallberg Y."/>
            <person name="Tangrot J."/>
            <person name="Rosling A."/>
        </authorList>
    </citation>
    <scope>NUCLEOTIDE SEQUENCE</scope>
    <source>
        <strain evidence="7">FL966</strain>
    </source>
</reference>
<dbReference type="OrthoDB" id="2444313at2759"/>
<comment type="subcellular location">
    <subcellularLocation>
        <location evidence="1">Nucleus</location>
    </subcellularLocation>
</comment>
<keyword evidence="3" id="KW-0863">Zinc-finger</keyword>
<dbReference type="GO" id="GO:0005634">
    <property type="term" value="C:nucleus"/>
    <property type="evidence" value="ECO:0007669"/>
    <property type="project" value="UniProtKB-SubCell"/>
</dbReference>
<evidence type="ECO:0000256" key="4">
    <source>
        <dbReference type="ARBA" id="ARBA00022833"/>
    </source>
</evidence>
<proteinExistence type="predicted"/>
<dbReference type="InterPro" id="IPR012337">
    <property type="entry name" value="RNaseH-like_sf"/>
</dbReference>
<gene>
    <name evidence="7" type="ORF">CPELLU_LOCUS12295</name>
</gene>
<dbReference type="GO" id="GO:0008270">
    <property type="term" value="F:zinc ion binding"/>
    <property type="evidence" value="ECO:0007669"/>
    <property type="project" value="UniProtKB-KW"/>
</dbReference>
<keyword evidence="5" id="KW-0539">Nucleus</keyword>
<evidence type="ECO:0000313" key="8">
    <source>
        <dbReference type="Proteomes" id="UP000789759"/>
    </source>
</evidence>
<comment type="caution">
    <text evidence="7">The sequence shown here is derived from an EMBL/GenBank/DDBJ whole genome shotgun (WGS) entry which is preliminary data.</text>
</comment>
<evidence type="ECO:0000256" key="5">
    <source>
        <dbReference type="ARBA" id="ARBA00023242"/>
    </source>
</evidence>
<evidence type="ECO:0000256" key="6">
    <source>
        <dbReference type="SAM" id="MobiDB-lite"/>
    </source>
</evidence>
<keyword evidence="4" id="KW-0862">Zinc</keyword>
<dbReference type="PANTHER" id="PTHR46481:SF10">
    <property type="entry name" value="ZINC FINGER BED DOMAIN-CONTAINING PROTEIN 39"/>
    <property type="match status" value="1"/>
</dbReference>
<name>A0A9N9HWX5_9GLOM</name>
<evidence type="ECO:0000256" key="2">
    <source>
        <dbReference type="ARBA" id="ARBA00022723"/>
    </source>
</evidence>
<dbReference type="EMBL" id="CAJVQA010011735">
    <property type="protein sequence ID" value="CAG8710331.1"/>
    <property type="molecule type" value="Genomic_DNA"/>
</dbReference>
<accession>A0A9N9HWX5</accession>
<protein>
    <submittedName>
        <fullName evidence="7">12180_t:CDS:1</fullName>
    </submittedName>
</protein>
<dbReference type="PANTHER" id="PTHR46481">
    <property type="entry name" value="ZINC FINGER BED DOMAIN-CONTAINING PROTEIN 4"/>
    <property type="match status" value="1"/>
</dbReference>
<dbReference type="SUPFAM" id="SSF53098">
    <property type="entry name" value="Ribonuclease H-like"/>
    <property type="match status" value="1"/>
</dbReference>
<keyword evidence="2" id="KW-0479">Metal-binding</keyword>
<dbReference type="Proteomes" id="UP000789759">
    <property type="component" value="Unassembled WGS sequence"/>
</dbReference>